<dbReference type="AlphaFoldDB" id="D3GHX1"/>
<gene>
    <name evidence="1" type="primary">var</name>
</gene>
<name>D3GHX1_PLAFA</name>
<feature type="non-terminal residue" evidence="1">
    <location>
        <position position="1"/>
    </location>
</feature>
<reference evidence="1" key="1">
    <citation type="journal article" date="2009" name="Malar. J.">
        <title>Sequence variation of PfEMP1-DBLalpha in association with rosette formation in Plasmodium falciparum isolates causing severe and uncomplicated malaria.</title>
        <authorList>
            <person name="Horata N."/>
            <person name="Kalambaheti T."/>
            <person name="Craig A."/>
            <person name="Khusmith S."/>
        </authorList>
    </citation>
    <scope>NUCLEOTIDE SEQUENCE</scope>
</reference>
<proteinExistence type="evidence at transcript level"/>
<accession>D3GHX1</accession>
<dbReference type="EMBL" id="FJ876597">
    <property type="protein sequence ID" value="ACZ81791.1"/>
    <property type="molecule type" value="mRNA"/>
</dbReference>
<organism evidence="1">
    <name type="scientific">Plasmodium falciparum</name>
    <name type="common">malaria parasite P. falciparum</name>
    <dbReference type="NCBI Taxonomy" id="5833"/>
    <lineage>
        <taxon>Eukaryota</taxon>
        <taxon>Sar</taxon>
        <taxon>Alveolata</taxon>
        <taxon>Apicomplexa</taxon>
        <taxon>Aconoidasida</taxon>
        <taxon>Haemosporida</taxon>
        <taxon>Plasmodiidae</taxon>
        <taxon>Plasmodium</taxon>
        <taxon>Plasmodium (Laverania)</taxon>
    </lineage>
</organism>
<sequence length="137" mass="16186">DIGDIVRGKDLFLRLLLRKKKKKTIRKEFERNIQANTWLRDEWEEWADAKKTLQRLLRKLFFSITRKLVDSELAHRVGSINMQGGRCFIYTCNVRLWLLTRSHLLLKTNAAVPSQVAQMTTLILSPHIKDYVPQIIR</sequence>
<feature type="non-terminal residue" evidence="1">
    <location>
        <position position="137"/>
    </location>
</feature>
<protein>
    <submittedName>
        <fullName evidence="1">Erythrocyte membrane protein</fullName>
    </submittedName>
</protein>
<evidence type="ECO:0000313" key="1">
    <source>
        <dbReference type="EMBL" id="ACZ81791.1"/>
    </source>
</evidence>